<proteinExistence type="predicted"/>
<dbReference type="RefSeq" id="WP_220128262.1">
    <property type="nucleotide sequence ID" value="NZ_JACDUS010000001.1"/>
</dbReference>
<organism evidence="4 5">
    <name type="scientific">Desulfosalsimonas propionicica</name>
    <dbReference type="NCBI Taxonomy" id="332175"/>
    <lineage>
        <taxon>Bacteria</taxon>
        <taxon>Pseudomonadati</taxon>
        <taxon>Thermodesulfobacteriota</taxon>
        <taxon>Desulfobacteria</taxon>
        <taxon>Desulfobacterales</taxon>
        <taxon>Desulfosalsimonadaceae</taxon>
        <taxon>Desulfosalsimonas</taxon>
    </lineage>
</organism>
<name>A0A7W0C714_9BACT</name>
<evidence type="ECO:0000313" key="5">
    <source>
        <dbReference type="Proteomes" id="UP000525298"/>
    </source>
</evidence>
<accession>A0A7W0C714</accession>
<sequence>MKSLIKPIDRRTFLKQMRGLACFAGASMLVPASLWAQNKMPDLAVVNGEIEPAVKKAVDMLGGMSRFVKTGSRVVIKPNMSFASGPERAANTHPLVVKALAQLCRQAGAGRVLVLDNPLAPAEQCIENSGIGAACSAIEKDMAQTVSDPSRFREVEISGAKSLKQTDVMREVLNADVLIAAPQAKSHSGAGVSLSMKGMMGLISNRRVMHRLDLHESIVDLASLLTPDLVVVDASRVLSSGGPGGPGTVLTPKTIIASADMVAADAYTVSSFEWYGSRYSADQIKHIRMAHQRGLGRMDIDKLKIGRATV</sequence>
<evidence type="ECO:0000256" key="2">
    <source>
        <dbReference type="SAM" id="SignalP"/>
    </source>
</evidence>
<keyword evidence="5" id="KW-1185">Reference proteome</keyword>
<keyword evidence="1" id="KW-0479">Metal-binding</keyword>
<keyword evidence="2" id="KW-0732">Signal</keyword>
<evidence type="ECO:0000313" key="4">
    <source>
        <dbReference type="EMBL" id="MBA2880344.1"/>
    </source>
</evidence>
<comment type="caution">
    <text evidence="4">The sequence shown here is derived from an EMBL/GenBank/DDBJ whole genome shotgun (WGS) entry which is preliminary data.</text>
</comment>
<feature type="chain" id="PRO_5031539436" evidence="2">
    <location>
        <begin position="37"/>
        <end position="310"/>
    </location>
</feature>
<feature type="domain" description="DUF362" evidence="3">
    <location>
        <begin position="74"/>
        <end position="269"/>
    </location>
</feature>
<dbReference type="Pfam" id="PF04015">
    <property type="entry name" value="DUF362"/>
    <property type="match status" value="1"/>
</dbReference>
<dbReference type="PROSITE" id="PS51318">
    <property type="entry name" value="TAT"/>
    <property type="match status" value="1"/>
</dbReference>
<evidence type="ECO:0000259" key="3">
    <source>
        <dbReference type="Pfam" id="PF04015"/>
    </source>
</evidence>
<dbReference type="GO" id="GO:0051536">
    <property type="term" value="F:iron-sulfur cluster binding"/>
    <property type="evidence" value="ECO:0007669"/>
    <property type="project" value="UniProtKB-KW"/>
</dbReference>
<dbReference type="InterPro" id="IPR007160">
    <property type="entry name" value="DUF362"/>
</dbReference>
<feature type="signal peptide" evidence="2">
    <location>
        <begin position="1"/>
        <end position="36"/>
    </location>
</feature>
<protein>
    <submittedName>
        <fullName evidence="4">Uncharacterized protein (DUF362 family)</fullName>
    </submittedName>
</protein>
<dbReference type="AlphaFoldDB" id="A0A7W0C714"/>
<dbReference type="EMBL" id="JACDUS010000001">
    <property type="protein sequence ID" value="MBA2880344.1"/>
    <property type="molecule type" value="Genomic_DNA"/>
</dbReference>
<dbReference type="Proteomes" id="UP000525298">
    <property type="component" value="Unassembled WGS sequence"/>
</dbReference>
<keyword evidence="1" id="KW-0411">Iron-sulfur</keyword>
<dbReference type="InterPro" id="IPR006311">
    <property type="entry name" value="TAT_signal"/>
</dbReference>
<gene>
    <name evidence="4" type="ORF">HNR65_000651</name>
</gene>
<keyword evidence="1" id="KW-0408">Iron</keyword>
<reference evidence="4 5" key="1">
    <citation type="submission" date="2020-07" db="EMBL/GenBank/DDBJ databases">
        <title>Genomic Encyclopedia of Type Strains, Phase IV (KMG-IV): sequencing the most valuable type-strain genomes for metagenomic binning, comparative biology and taxonomic classification.</title>
        <authorList>
            <person name="Goeker M."/>
        </authorList>
    </citation>
    <scope>NUCLEOTIDE SEQUENCE [LARGE SCALE GENOMIC DNA]</scope>
    <source>
        <strain evidence="4 5">DSM 17721</strain>
    </source>
</reference>
<evidence type="ECO:0000256" key="1">
    <source>
        <dbReference type="ARBA" id="ARBA00023014"/>
    </source>
</evidence>